<evidence type="ECO:0000313" key="3">
    <source>
        <dbReference type="Proteomes" id="UP000322726"/>
    </source>
</evidence>
<accession>A0A5C2H6Y4</accession>
<dbReference type="CDD" id="cd01948">
    <property type="entry name" value="EAL"/>
    <property type="match status" value="1"/>
</dbReference>
<dbReference type="Pfam" id="PF00563">
    <property type="entry name" value="EAL"/>
    <property type="match status" value="1"/>
</dbReference>
<reference evidence="3" key="2">
    <citation type="submission" date="2019-09" db="EMBL/GenBank/DDBJ databases">
        <title>Complete genome sequencing of four Arcobacter species reveals a diverse suite of mobile elements.</title>
        <authorList>
            <person name="On S.L.W."/>
            <person name="Miller W.G."/>
            <person name="Biggs P."/>
            <person name="Cornelius A."/>
            <person name="Vandamme P."/>
        </authorList>
    </citation>
    <scope>NUCLEOTIDE SEQUENCE [LARGE SCALE GENOMIC DNA]</scope>
    <source>
        <strain evidence="3">LMG 26638</strain>
    </source>
</reference>
<dbReference type="PROSITE" id="PS50883">
    <property type="entry name" value="EAL"/>
    <property type="match status" value="1"/>
</dbReference>
<evidence type="ECO:0000259" key="1">
    <source>
        <dbReference type="PROSITE" id="PS50883"/>
    </source>
</evidence>
<dbReference type="InterPro" id="IPR001633">
    <property type="entry name" value="EAL_dom"/>
</dbReference>
<protein>
    <submittedName>
        <fullName evidence="2">Diguanylate phosphodiesterase</fullName>
    </submittedName>
</protein>
<dbReference type="Proteomes" id="UP000322726">
    <property type="component" value="Chromosome"/>
</dbReference>
<dbReference type="PANTHER" id="PTHR33121:SF79">
    <property type="entry name" value="CYCLIC DI-GMP PHOSPHODIESTERASE PDED-RELATED"/>
    <property type="match status" value="1"/>
</dbReference>
<dbReference type="PANTHER" id="PTHR33121">
    <property type="entry name" value="CYCLIC DI-GMP PHOSPHODIESTERASE PDEF"/>
    <property type="match status" value="1"/>
</dbReference>
<reference evidence="2 3" key="1">
    <citation type="submission" date="2019-09" db="EMBL/GenBank/DDBJ databases">
        <title>Complete genome sequencing of four Arcobacter species reveals a diverse suite of mobile elements.</title>
        <authorList>
            <person name="Miller W.G."/>
            <person name="Yee E."/>
            <person name="Bono J.L."/>
        </authorList>
    </citation>
    <scope>NUCLEOTIDE SEQUENCE [LARGE SCALE GENOMIC DNA]</scope>
    <source>
        <strain evidence="2 3">LMG 26638</strain>
    </source>
</reference>
<dbReference type="EMBL" id="CP035928">
    <property type="protein sequence ID" value="QEP34069.1"/>
    <property type="molecule type" value="Genomic_DNA"/>
</dbReference>
<dbReference type="AlphaFoldDB" id="A0A5C2H6Y4"/>
<gene>
    <name evidence="2" type="ORF">APAC_0933</name>
</gene>
<dbReference type="SMART" id="SM00052">
    <property type="entry name" value="EAL"/>
    <property type="match status" value="1"/>
</dbReference>
<dbReference type="SUPFAM" id="SSF141868">
    <property type="entry name" value="EAL domain-like"/>
    <property type="match status" value="1"/>
</dbReference>
<sequence length="416" mass="48712">MALKNFISNLFNKNSYKTLFLIDILYMKDINAIYKFNNGDYIIRQLKTLLETKIKFDIKHELERKTLINISNTHADVFELTIYDNLEIDEILLIKDIVFKNITSHNFKLLDKKTLINIDVTIGCSKSDDNQIKIYAEKALHNAKLNYVHYMFYDSYLYKNESVSENLVKILNYSIDNNLVEPYFQAIVDNETEEIEKYEVLMRIFDQNGNIILPNAFIQKAKKCRLYTKLMEILIDKTINYILKYKINVSINLNYTDIINSNIKKALISKIQKNNVGKYITLEILESEKVSNFNIVNDFITSVNILGVKIAIDDFGTGFSNYENILNLNIDYIKIDGSLIKKIDEVIYLNLIKSIVLFCKQQNIKIVAEFVSDLKILRYVKNIQIDYSQGYYISKPKSISEIILERENEKRTKKNN</sequence>
<name>A0A5C2H6Y4_9BACT</name>
<dbReference type="KEGG" id="apai:APAC_0933"/>
<evidence type="ECO:0000313" key="2">
    <source>
        <dbReference type="EMBL" id="QEP34069.1"/>
    </source>
</evidence>
<dbReference type="Gene3D" id="3.20.20.450">
    <property type="entry name" value="EAL domain"/>
    <property type="match status" value="1"/>
</dbReference>
<feature type="domain" description="EAL" evidence="1">
    <location>
        <begin position="164"/>
        <end position="410"/>
    </location>
</feature>
<keyword evidence="3" id="KW-1185">Reference proteome</keyword>
<dbReference type="GO" id="GO:0071111">
    <property type="term" value="F:cyclic-guanylate-specific phosphodiesterase activity"/>
    <property type="evidence" value="ECO:0007669"/>
    <property type="project" value="InterPro"/>
</dbReference>
<dbReference type="InterPro" id="IPR050706">
    <property type="entry name" value="Cyclic-di-GMP_PDE-like"/>
</dbReference>
<dbReference type="InterPro" id="IPR035919">
    <property type="entry name" value="EAL_sf"/>
</dbReference>
<organism evidence="2 3">
    <name type="scientific">Malaciobacter pacificus</name>
    <dbReference type="NCBI Taxonomy" id="1080223"/>
    <lineage>
        <taxon>Bacteria</taxon>
        <taxon>Pseudomonadati</taxon>
        <taxon>Campylobacterota</taxon>
        <taxon>Epsilonproteobacteria</taxon>
        <taxon>Campylobacterales</taxon>
        <taxon>Arcobacteraceae</taxon>
        <taxon>Malaciobacter</taxon>
    </lineage>
</organism>
<reference evidence="2 3" key="3">
    <citation type="submission" date="2019-09" db="EMBL/GenBank/DDBJ databases">
        <title>Taxonomic note: a critical rebuttal of the proposed division of the genus Arcobacter into six genera, emended descriptions of Arcobacter anaerophilus and the genus Arcobacter, and an assessment of genus-level boundaries for Epsilonproteobacteria using in silico genomic comparator tools.</title>
        <authorList>
            <person name="On S.L.W."/>
            <person name="Miller W.G."/>
            <person name="Biggs P."/>
            <person name="Cornelius A."/>
            <person name="Vandamme P."/>
        </authorList>
    </citation>
    <scope>NUCLEOTIDE SEQUENCE [LARGE SCALE GENOMIC DNA]</scope>
    <source>
        <strain evidence="2 3">LMG 26638</strain>
    </source>
</reference>
<proteinExistence type="predicted"/>